<dbReference type="Gene3D" id="3.30.2410.10">
    <property type="entry name" value="Hect, E3 ligase catalytic domain"/>
    <property type="match status" value="1"/>
</dbReference>
<dbReference type="Proteomes" id="UP001152795">
    <property type="component" value="Unassembled WGS sequence"/>
</dbReference>
<evidence type="ECO:0000256" key="1">
    <source>
        <dbReference type="ARBA" id="ARBA00022786"/>
    </source>
</evidence>
<accession>A0A6S7GGP8</accession>
<dbReference type="AlphaFoldDB" id="A0A6S7GGP8"/>
<dbReference type="InterPro" id="IPR035983">
    <property type="entry name" value="Hect_E3_ubiquitin_ligase"/>
</dbReference>
<sequence>MDIFSLNYPEDEDVQEVDSCLDHYYASILNDGDSTALCYEEQDSITFNGDNNEIFRDYKTTAEDVRAQPGVPKKELHELLDGLAKEIDYTSISKFNISRSFVWEGAKRALTRKSFCAKNKMSVKFTDDIGNSEGAVDLGGPMKEFFTLVLQWMVTSQLFCGPEHHKYISFQSTCLEGNDYFFAGTLIAMSLVHGGAGPQCFAHNMFEALHRVPDKVAITIEDVYDRELQSSLEKLSNSVSKEEAVQVMNGNTLQGVLDLAGMLQPIQTTDDIRKIAEMTAKWFVLGRARPALESFLNGLSTLGVLDALTQNPDVFRPAFCYYPEKLTAESTENLFQVFQSPVGSNKAVTESLVLSRWHDYLQDIEEGEDSLTFNDILFFSTACKVLPARKIYPTIQFLHHPEACGEKSRFPKANTCSNILYLPVVHTTYEAFVADMTFGIQNGRGFGNA</sequence>
<keyword evidence="2" id="KW-0436">Ligase</keyword>
<reference evidence="2" key="1">
    <citation type="submission" date="2020-04" db="EMBL/GenBank/DDBJ databases">
        <authorList>
            <person name="Alioto T."/>
            <person name="Alioto T."/>
            <person name="Gomez Garrido J."/>
        </authorList>
    </citation>
    <scope>NUCLEOTIDE SEQUENCE</scope>
    <source>
        <strain evidence="2">A484AB</strain>
    </source>
</reference>
<protein>
    <submittedName>
        <fullName evidence="2">G2 M phase-specific E3 ubiquitin- ligase-like</fullName>
    </submittedName>
</protein>
<keyword evidence="3" id="KW-1185">Reference proteome</keyword>
<dbReference type="SMART" id="SM00119">
    <property type="entry name" value="HECTc"/>
    <property type="match status" value="1"/>
</dbReference>
<comment type="caution">
    <text evidence="2">The sequence shown here is derived from an EMBL/GenBank/DDBJ whole genome shotgun (WGS) entry which is preliminary data.</text>
</comment>
<evidence type="ECO:0000313" key="2">
    <source>
        <dbReference type="EMBL" id="CAB3990885.1"/>
    </source>
</evidence>
<gene>
    <name evidence="2" type="ORF">PACLA_8A042794</name>
</gene>
<dbReference type="Gene3D" id="3.90.1750.10">
    <property type="entry name" value="Hect, E3 ligase catalytic domains"/>
    <property type="match status" value="1"/>
</dbReference>
<dbReference type="EMBL" id="CACRXK020001744">
    <property type="protein sequence ID" value="CAB3990885.1"/>
    <property type="molecule type" value="Genomic_DNA"/>
</dbReference>
<dbReference type="InterPro" id="IPR000569">
    <property type="entry name" value="HECT_dom"/>
</dbReference>
<dbReference type="OrthoDB" id="2384350at2759"/>
<organism evidence="2 3">
    <name type="scientific">Paramuricea clavata</name>
    <name type="common">Red gorgonian</name>
    <name type="synonym">Violescent sea-whip</name>
    <dbReference type="NCBI Taxonomy" id="317549"/>
    <lineage>
        <taxon>Eukaryota</taxon>
        <taxon>Metazoa</taxon>
        <taxon>Cnidaria</taxon>
        <taxon>Anthozoa</taxon>
        <taxon>Octocorallia</taxon>
        <taxon>Malacalcyonacea</taxon>
        <taxon>Plexauridae</taxon>
        <taxon>Paramuricea</taxon>
    </lineage>
</organism>
<keyword evidence="1" id="KW-0833">Ubl conjugation pathway</keyword>
<evidence type="ECO:0000313" key="3">
    <source>
        <dbReference type="Proteomes" id="UP001152795"/>
    </source>
</evidence>
<dbReference type="GO" id="GO:0004842">
    <property type="term" value="F:ubiquitin-protein transferase activity"/>
    <property type="evidence" value="ECO:0007669"/>
    <property type="project" value="InterPro"/>
</dbReference>
<dbReference type="SUPFAM" id="SSF56204">
    <property type="entry name" value="Hect, E3 ligase catalytic domain"/>
    <property type="match status" value="1"/>
</dbReference>
<dbReference type="GO" id="GO:0016874">
    <property type="term" value="F:ligase activity"/>
    <property type="evidence" value="ECO:0007669"/>
    <property type="project" value="UniProtKB-KW"/>
</dbReference>
<proteinExistence type="predicted"/>
<name>A0A6S7GGP8_PARCT</name>
<dbReference type="PROSITE" id="PS50237">
    <property type="entry name" value="HECT"/>
    <property type="match status" value="1"/>
</dbReference>
<dbReference type="Pfam" id="PF00632">
    <property type="entry name" value="HECT"/>
    <property type="match status" value="1"/>
</dbReference>